<dbReference type="Gene3D" id="2.40.10.10">
    <property type="entry name" value="Trypsin-like serine proteases"/>
    <property type="match status" value="2"/>
</dbReference>
<gene>
    <name evidence="6" type="ORF">GCM10008939_34670</name>
</gene>
<dbReference type="GO" id="GO:0006508">
    <property type="term" value="P:proteolysis"/>
    <property type="evidence" value="ECO:0007669"/>
    <property type="project" value="UniProtKB-KW"/>
</dbReference>
<feature type="signal peptide" evidence="4">
    <location>
        <begin position="1"/>
        <end position="25"/>
    </location>
</feature>
<keyword evidence="4" id="KW-0732">Signal</keyword>
<name>A0A917UV61_9DEIO</name>
<feature type="domain" description="PDZ" evidence="5">
    <location>
        <begin position="287"/>
        <end position="370"/>
    </location>
</feature>
<sequence length="393" mass="40756">MNVARAHRRVLGLSVLLLLAAPAGAQKTSRPAPAAPQVAAGLPATLAPLYQKFRPAALEIDDCAPAEEDPQCEDPNGLGSGVLVSADGSVLTAYHVVFGADRLQAVTLDRKRYPVTVVGFDEPHDLALLKIDVKGAPFVPLAPQAPRVGQLALAIGNSGGKFLQPKSGRLLALDAQAGRADFPPGTLQLDAPLAPGDSGGPILNEAGQLIGITSYIRLQPGPKTDALPPTASVAAYRATLNTSSYAVPVTASSALLAQLRAGLKREAPVVGISTSLADYELPVSFFRNLGLGGRVGFVFDRVIPGGPADTAGLRPLKATRFDENGVPTHATGDVITAVNGTGVSDYLQFLAAIRSHSVGDQVTLTVYRDGALTPLRFTVKLAPRTISLGQTKP</sequence>
<dbReference type="InterPro" id="IPR043504">
    <property type="entry name" value="Peptidase_S1_PA_chymotrypsin"/>
</dbReference>
<evidence type="ECO:0000256" key="1">
    <source>
        <dbReference type="ARBA" id="ARBA00010541"/>
    </source>
</evidence>
<evidence type="ECO:0000313" key="7">
    <source>
        <dbReference type="Proteomes" id="UP000635726"/>
    </source>
</evidence>
<dbReference type="PRINTS" id="PR00834">
    <property type="entry name" value="PROTEASES2C"/>
</dbReference>
<dbReference type="PANTHER" id="PTHR43343:SF3">
    <property type="entry name" value="PROTEASE DO-LIKE 8, CHLOROPLASTIC"/>
    <property type="match status" value="1"/>
</dbReference>
<dbReference type="EMBL" id="BMOE01000018">
    <property type="protein sequence ID" value="GGJ87619.1"/>
    <property type="molecule type" value="Genomic_DNA"/>
</dbReference>
<dbReference type="InterPro" id="IPR051201">
    <property type="entry name" value="Chloro_Bact_Ser_Proteases"/>
</dbReference>
<dbReference type="InterPro" id="IPR036034">
    <property type="entry name" value="PDZ_sf"/>
</dbReference>
<comment type="similarity">
    <text evidence="1">Belongs to the peptidase S1C family.</text>
</comment>
<evidence type="ECO:0000313" key="6">
    <source>
        <dbReference type="EMBL" id="GGJ87619.1"/>
    </source>
</evidence>
<organism evidence="6 7">
    <name type="scientific">Deinococcus aquiradiocola</name>
    <dbReference type="NCBI Taxonomy" id="393059"/>
    <lineage>
        <taxon>Bacteria</taxon>
        <taxon>Thermotogati</taxon>
        <taxon>Deinococcota</taxon>
        <taxon>Deinococci</taxon>
        <taxon>Deinococcales</taxon>
        <taxon>Deinococcaceae</taxon>
        <taxon>Deinococcus</taxon>
    </lineage>
</organism>
<dbReference type="InterPro" id="IPR001940">
    <property type="entry name" value="Peptidase_S1C"/>
</dbReference>
<dbReference type="GO" id="GO:0004252">
    <property type="term" value="F:serine-type endopeptidase activity"/>
    <property type="evidence" value="ECO:0007669"/>
    <property type="project" value="InterPro"/>
</dbReference>
<evidence type="ECO:0000256" key="4">
    <source>
        <dbReference type="SAM" id="SignalP"/>
    </source>
</evidence>
<dbReference type="Pfam" id="PF13365">
    <property type="entry name" value="Trypsin_2"/>
    <property type="match status" value="1"/>
</dbReference>
<evidence type="ECO:0000259" key="5">
    <source>
        <dbReference type="SMART" id="SM00228"/>
    </source>
</evidence>
<comment type="caution">
    <text evidence="6">The sequence shown here is derived from an EMBL/GenBank/DDBJ whole genome shotgun (WGS) entry which is preliminary data.</text>
</comment>
<dbReference type="SUPFAM" id="SSF50156">
    <property type="entry name" value="PDZ domain-like"/>
    <property type="match status" value="1"/>
</dbReference>
<feature type="chain" id="PRO_5037838747" evidence="4">
    <location>
        <begin position="26"/>
        <end position="393"/>
    </location>
</feature>
<reference evidence="6" key="2">
    <citation type="submission" date="2020-09" db="EMBL/GenBank/DDBJ databases">
        <authorList>
            <person name="Sun Q."/>
            <person name="Ohkuma M."/>
        </authorList>
    </citation>
    <scope>NUCLEOTIDE SEQUENCE</scope>
    <source>
        <strain evidence="6">JCM 14371</strain>
    </source>
</reference>
<dbReference type="AlphaFoldDB" id="A0A917UV61"/>
<keyword evidence="7" id="KW-1185">Reference proteome</keyword>
<dbReference type="Proteomes" id="UP000635726">
    <property type="component" value="Unassembled WGS sequence"/>
</dbReference>
<proteinExistence type="inferred from homology"/>
<dbReference type="Pfam" id="PF13180">
    <property type="entry name" value="PDZ_2"/>
    <property type="match status" value="1"/>
</dbReference>
<dbReference type="PANTHER" id="PTHR43343">
    <property type="entry name" value="PEPTIDASE S12"/>
    <property type="match status" value="1"/>
</dbReference>
<reference evidence="6" key="1">
    <citation type="journal article" date="2014" name="Int. J. Syst. Evol. Microbiol.">
        <title>Complete genome sequence of Corynebacterium casei LMG S-19264T (=DSM 44701T), isolated from a smear-ripened cheese.</title>
        <authorList>
            <consortium name="US DOE Joint Genome Institute (JGI-PGF)"/>
            <person name="Walter F."/>
            <person name="Albersmeier A."/>
            <person name="Kalinowski J."/>
            <person name="Ruckert C."/>
        </authorList>
    </citation>
    <scope>NUCLEOTIDE SEQUENCE</scope>
    <source>
        <strain evidence="6">JCM 14371</strain>
    </source>
</reference>
<dbReference type="Gene3D" id="2.30.42.10">
    <property type="match status" value="1"/>
</dbReference>
<keyword evidence="2 6" id="KW-0645">Protease</keyword>
<dbReference type="InterPro" id="IPR001478">
    <property type="entry name" value="PDZ"/>
</dbReference>
<evidence type="ECO:0000256" key="2">
    <source>
        <dbReference type="ARBA" id="ARBA00022670"/>
    </source>
</evidence>
<dbReference type="InterPro" id="IPR009003">
    <property type="entry name" value="Peptidase_S1_PA"/>
</dbReference>
<protein>
    <submittedName>
        <fullName evidence="6">Serine protease</fullName>
    </submittedName>
</protein>
<dbReference type="SUPFAM" id="SSF50494">
    <property type="entry name" value="Trypsin-like serine proteases"/>
    <property type="match status" value="1"/>
</dbReference>
<keyword evidence="3" id="KW-0378">Hydrolase</keyword>
<accession>A0A917UV61</accession>
<dbReference type="SMART" id="SM00228">
    <property type="entry name" value="PDZ"/>
    <property type="match status" value="1"/>
</dbReference>
<evidence type="ECO:0000256" key="3">
    <source>
        <dbReference type="ARBA" id="ARBA00022801"/>
    </source>
</evidence>
<dbReference type="RefSeq" id="WP_188964565.1">
    <property type="nucleotide sequence ID" value="NZ_BMOE01000018.1"/>
</dbReference>